<dbReference type="Pfam" id="PF03466">
    <property type="entry name" value="LysR_substrate"/>
    <property type="match status" value="1"/>
</dbReference>
<evidence type="ECO:0000256" key="4">
    <source>
        <dbReference type="ARBA" id="ARBA00023163"/>
    </source>
</evidence>
<dbReference type="InterPro" id="IPR036390">
    <property type="entry name" value="WH_DNA-bd_sf"/>
</dbReference>
<accession>A0ABW9CDA8</accession>
<evidence type="ECO:0000313" key="7">
    <source>
        <dbReference type="Proteomes" id="UP001629288"/>
    </source>
</evidence>
<dbReference type="Gene3D" id="3.40.190.290">
    <property type="match status" value="1"/>
</dbReference>
<dbReference type="Proteomes" id="UP001629288">
    <property type="component" value="Unassembled WGS sequence"/>
</dbReference>
<evidence type="ECO:0000256" key="2">
    <source>
        <dbReference type="ARBA" id="ARBA00023015"/>
    </source>
</evidence>
<dbReference type="InterPro" id="IPR000847">
    <property type="entry name" value="LysR_HTH_N"/>
</dbReference>
<dbReference type="InterPro" id="IPR005119">
    <property type="entry name" value="LysR_subst-bd"/>
</dbReference>
<dbReference type="InterPro" id="IPR058163">
    <property type="entry name" value="LysR-type_TF_proteobact-type"/>
</dbReference>
<comment type="caution">
    <text evidence="6">The sequence shown here is derived from an EMBL/GenBank/DDBJ whole genome shotgun (WGS) entry which is preliminary data.</text>
</comment>
<feature type="domain" description="HTH lysR-type" evidence="5">
    <location>
        <begin position="1"/>
        <end position="59"/>
    </location>
</feature>
<keyword evidence="2" id="KW-0805">Transcription regulation</keyword>
<dbReference type="PANTHER" id="PTHR30537:SF72">
    <property type="entry name" value="LYSR FAMILY TRANSCRIPTIONAL REGULATOR"/>
    <property type="match status" value="1"/>
</dbReference>
<dbReference type="Pfam" id="PF00126">
    <property type="entry name" value="HTH_1"/>
    <property type="match status" value="1"/>
</dbReference>
<name>A0ABW9CDA8_9BURK</name>
<protein>
    <submittedName>
        <fullName evidence="6">LysR family transcriptional regulator</fullName>
    </submittedName>
</protein>
<dbReference type="EMBL" id="JAQQDH010000018">
    <property type="protein sequence ID" value="MFM0448315.1"/>
    <property type="molecule type" value="Genomic_DNA"/>
</dbReference>
<dbReference type="PANTHER" id="PTHR30537">
    <property type="entry name" value="HTH-TYPE TRANSCRIPTIONAL REGULATOR"/>
    <property type="match status" value="1"/>
</dbReference>
<organism evidence="6 7">
    <name type="scientific">Paraburkholderia strydomiana</name>
    <dbReference type="NCBI Taxonomy" id="1245417"/>
    <lineage>
        <taxon>Bacteria</taxon>
        <taxon>Pseudomonadati</taxon>
        <taxon>Pseudomonadota</taxon>
        <taxon>Betaproteobacteria</taxon>
        <taxon>Burkholderiales</taxon>
        <taxon>Burkholderiaceae</taxon>
        <taxon>Paraburkholderia</taxon>
    </lineage>
</organism>
<keyword evidence="4" id="KW-0804">Transcription</keyword>
<dbReference type="SUPFAM" id="SSF46785">
    <property type="entry name" value="Winged helix' DNA-binding domain"/>
    <property type="match status" value="1"/>
</dbReference>
<comment type="similarity">
    <text evidence="1">Belongs to the LysR transcriptional regulatory family.</text>
</comment>
<evidence type="ECO:0000256" key="1">
    <source>
        <dbReference type="ARBA" id="ARBA00009437"/>
    </source>
</evidence>
<dbReference type="SUPFAM" id="SSF53850">
    <property type="entry name" value="Periplasmic binding protein-like II"/>
    <property type="match status" value="1"/>
</dbReference>
<evidence type="ECO:0000313" key="6">
    <source>
        <dbReference type="EMBL" id="MFM0448315.1"/>
    </source>
</evidence>
<gene>
    <name evidence="6" type="ORF">PQR00_32490</name>
</gene>
<dbReference type="PROSITE" id="PS50931">
    <property type="entry name" value="HTH_LYSR"/>
    <property type="match status" value="1"/>
</dbReference>
<proteinExistence type="inferred from homology"/>
<dbReference type="InterPro" id="IPR036388">
    <property type="entry name" value="WH-like_DNA-bd_sf"/>
</dbReference>
<sequence>MDRFQSMQVFAKVVELNSFAKAADALRLPRSTVSIIVGKLEAYLRIRLMQRTTRRLSLTPEGADYYRDCIRILAEIDEAEDLFSSAPNRPRGRLHLQMPTTLGRLVVVPRLDDFRKQFPDIELVIALDDGQHHPTHESVECAIRFEEPDDGNGVRRRLGDVPLLTACSPDYLGRYGEPHRVEDLQQHRAVQCFSRRSKKVTNFMFDINGDSVEVALSATLAISDEEACGMCSARGAGLVQAPRFVLAKYMESGELVEVLSKWRPRPIPVVAVYPHNRHVSLRARVFVEWVTELFEKCPLLSSASDPESKDQPSTGNRVNPEVTAERLIACG</sequence>
<reference evidence="6 7" key="1">
    <citation type="journal article" date="2024" name="Chem. Sci.">
        <title>Discovery of megapolipeptins by genome mining of a Burkholderiales bacteria collection.</title>
        <authorList>
            <person name="Paulo B.S."/>
            <person name="Recchia M.J.J."/>
            <person name="Lee S."/>
            <person name="Fergusson C.H."/>
            <person name="Romanowski S.B."/>
            <person name="Hernandez A."/>
            <person name="Krull N."/>
            <person name="Liu D.Y."/>
            <person name="Cavanagh H."/>
            <person name="Bos A."/>
            <person name="Gray C.A."/>
            <person name="Murphy B.T."/>
            <person name="Linington R.G."/>
            <person name="Eustaquio A.S."/>
        </authorList>
    </citation>
    <scope>NUCLEOTIDE SEQUENCE [LARGE SCALE GENOMIC DNA]</scope>
    <source>
        <strain evidence="6 7">RL17-379-BIB-C</strain>
    </source>
</reference>
<dbReference type="Gene3D" id="1.10.10.10">
    <property type="entry name" value="Winged helix-like DNA-binding domain superfamily/Winged helix DNA-binding domain"/>
    <property type="match status" value="1"/>
</dbReference>
<evidence type="ECO:0000256" key="3">
    <source>
        <dbReference type="ARBA" id="ARBA00023125"/>
    </source>
</evidence>
<dbReference type="RefSeq" id="WP_408131601.1">
    <property type="nucleotide sequence ID" value="NZ_JAQQDH010000018.1"/>
</dbReference>
<evidence type="ECO:0000259" key="5">
    <source>
        <dbReference type="PROSITE" id="PS50931"/>
    </source>
</evidence>
<keyword evidence="7" id="KW-1185">Reference proteome</keyword>
<keyword evidence="3" id="KW-0238">DNA-binding</keyword>